<keyword evidence="1" id="KW-1133">Transmembrane helix</keyword>
<keyword evidence="1" id="KW-0472">Membrane</keyword>
<keyword evidence="1" id="KW-0812">Transmembrane</keyword>
<feature type="transmembrane region" description="Helical" evidence="1">
    <location>
        <begin position="21"/>
        <end position="42"/>
    </location>
</feature>
<dbReference type="EMBL" id="BAAAYG010000004">
    <property type="protein sequence ID" value="GAA3283426.1"/>
    <property type="molecule type" value="Genomic_DNA"/>
</dbReference>
<reference evidence="3" key="1">
    <citation type="journal article" date="2019" name="Int. J. Syst. Evol. Microbiol.">
        <title>The Global Catalogue of Microorganisms (GCM) 10K type strain sequencing project: providing services to taxonomists for standard genome sequencing and annotation.</title>
        <authorList>
            <consortium name="The Broad Institute Genomics Platform"/>
            <consortium name="The Broad Institute Genome Sequencing Center for Infectious Disease"/>
            <person name="Wu L."/>
            <person name="Ma J."/>
        </authorList>
    </citation>
    <scope>NUCLEOTIDE SEQUENCE [LARGE SCALE GENOMIC DNA]</scope>
    <source>
        <strain evidence="3">JCM 11483</strain>
    </source>
</reference>
<dbReference type="InterPro" id="IPR021443">
    <property type="entry name" value="DUF3093"/>
</dbReference>
<dbReference type="RefSeq" id="WP_153143716.1">
    <property type="nucleotide sequence ID" value="NZ_BAAAYG010000004.1"/>
</dbReference>
<evidence type="ECO:0000256" key="1">
    <source>
        <dbReference type="SAM" id="Phobius"/>
    </source>
</evidence>
<keyword evidence="3" id="KW-1185">Reference proteome</keyword>
<evidence type="ECO:0000313" key="3">
    <source>
        <dbReference type="Proteomes" id="UP001501736"/>
    </source>
</evidence>
<evidence type="ECO:0000313" key="2">
    <source>
        <dbReference type="EMBL" id="GAA3283426.1"/>
    </source>
</evidence>
<gene>
    <name evidence="2" type="ORF">GCM10020260_12200</name>
</gene>
<dbReference type="Pfam" id="PF11292">
    <property type="entry name" value="DUF3093"/>
    <property type="match status" value="1"/>
</dbReference>
<organism evidence="2 3">
    <name type="scientific">Nesterenkonia halobia</name>
    <dbReference type="NCBI Taxonomy" id="37922"/>
    <lineage>
        <taxon>Bacteria</taxon>
        <taxon>Bacillati</taxon>
        <taxon>Actinomycetota</taxon>
        <taxon>Actinomycetes</taxon>
        <taxon>Micrococcales</taxon>
        <taxon>Micrococcaceae</taxon>
        <taxon>Nesterenkonia</taxon>
    </lineage>
</organism>
<dbReference type="Proteomes" id="UP001501736">
    <property type="component" value="Unassembled WGS sequence"/>
</dbReference>
<proteinExistence type="predicted"/>
<protein>
    <submittedName>
        <fullName evidence="2">DUF3093 domain-containing protein</fullName>
    </submittedName>
</protein>
<sequence>MTTQPTGQPAPQPAPHAEKLWPAWWIWLSAWLVGASVSLVFFPVDVGVGILALLIGLALVSAGLLATTPQVRVTADGLQVGRARIDRDHIGRVVAHRGPAAREQLGPGFDATAYQCIRGWIDAVVTVEIVDERDATPYWIFSTRRPEAVLRALGSDQPVRESRTSVQD</sequence>
<name>A0ABP6RBX8_9MICC</name>
<accession>A0ABP6RBX8</accession>
<comment type="caution">
    <text evidence="2">The sequence shown here is derived from an EMBL/GenBank/DDBJ whole genome shotgun (WGS) entry which is preliminary data.</text>
</comment>
<feature type="transmembrane region" description="Helical" evidence="1">
    <location>
        <begin position="48"/>
        <end position="66"/>
    </location>
</feature>